<evidence type="ECO:0000256" key="1">
    <source>
        <dbReference type="ARBA" id="ARBA00023180"/>
    </source>
</evidence>
<feature type="domain" description="Wall-associated receptor kinase C-terminal" evidence="3">
    <location>
        <begin position="55"/>
        <end position="110"/>
    </location>
</feature>
<accession>A0ABY9BCC9</accession>
<dbReference type="Proteomes" id="UP001227230">
    <property type="component" value="Chromosome 1"/>
</dbReference>
<dbReference type="EMBL" id="CP126648">
    <property type="protein sequence ID" value="WJZ80386.1"/>
    <property type="molecule type" value="Genomic_DNA"/>
</dbReference>
<gene>
    <name evidence="4" type="ORF">VitviT2T_000312</name>
</gene>
<keyword evidence="1" id="KW-0325">Glycoprotein</keyword>
<organism evidence="4 5">
    <name type="scientific">Vitis vinifera</name>
    <name type="common">Grape</name>
    <dbReference type="NCBI Taxonomy" id="29760"/>
    <lineage>
        <taxon>Eukaryota</taxon>
        <taxon>Viridiplantae</taxon>
        <taxon>Streptophyta</taxon>
        <taxon>Embryophyta</taxon>
        <taxon>Tracheophyta</taxon>
        <taxon>Spermatophyta</taxon>
        <taxon>Magnoliopsida</taxon>
        <taxon>eudicotyledons</taxon>
        <taxon>Gunneridae</taxon>
        <taxon>Pentapetalae</taxon>
        <taxon>rosids</taxon>
        <taxon>Vitales</taxon>
        <taxon>Vitaceae</taxon>
        <taxon>Viteae</taxon>
        <taxon>Vitis</taxon>
    </lineage>
</organism>
<keyword evidence="2" id="KW-0472">Membrane</keyword>
<evidence type="ECO:0000313" key="5">
    <source>
        <dbReference type="Proteomes" id="UP001227230"/>
    </source>
</evidence>
<evidence type="ECO:0000259" key="3">
    <source>
        <dbReference type="Pfam" id="PF14380"/>
    </source>
</evidence>
<dbReference type="InterPro" id="IPR032872">
    <property type="entry name" value="WAK_assoc_C"/>
</dbReference>
<keyword evidence="2" id="KW-1133">Transmembrane helix</keyword>
<keyword evidence="2" id="KW-0812">Transmembrane</keyword>
<evidence type="ECO:0000313" key="4">
    <source>
        <dbReference type="EMBL" id="WJZ80386.1"/>
    </source>
</evidence>
<dbReference type="Pfam" id="PF14380">
    <property type="entry name" value="WAK_assoc"/>
    <property type="match status" value="1"/>
</dbReference>
<evidence type="ECO:0000256" key="2">
    <source>
        <dbReference type="SAM" id="Phobius"/>
    </source>
</evidence>
<feature type="transmembrane region" description="Helical" evidence="2">
    <location>
        <begin position="6"/>
        <end position="28"/>
    </location>
</feature>
<sequence length="124" mass="14230">MAIQMGLHYLFYVGISILICTFVVELYAPVVHKNRLLWLPGFGIFYEENKPLFTTSKRQYDQTVESMDYIELLKNGFSLEWTGINCIECQLSIGRGSDENNDAVCFCPDRPHTKHCNDGEAKND</sequence>
<name>A0ABY9BCC9_VITVI</name>
<proteinExistence type="predicted"/>
<reference evidence="4 5" key="1">
    <citation type="journal article" date="2023" name="Hortic Res">
        <title>The complete reference genome for grapevine (Vitis vinifera L.) genetics and breeding.</title>
        <authorList>
            <person name="Shi X."/>
            <person name="Cao S."/>
            <person name="Wang X."/>
            <person name="Huang S."/>
            <person name="Wang Y."/>
            <person name="Liu Z."/>
            <person name="Liu W."/>
            <person name="Leng X."/>
            <person name="Peng Y."/>
            <person name="Wang N."/>
            <person name="Wang Y."/>
            <person name="Ma Z."/>
            <person name="Xu X."/>
            <person name="Zhang F."/>
            <person name="Xue H."/>
            <person name="Zhong H."/>
            <person name="Wang Y."/>
            <person name="Zhang K."/>
            <person name="Velt A."/>
            <person name="Avia K."/>
            <person name="Holtgrawe D."/>
            <person name="Grimplet J."/>
            <person name="Matus J.T."/>
            <person name="Ware D."/>
            <person name="Wu X."/>
            <person name="Wang H."/>
            <person name="Liu C."/>
            <person name="Fang Y."/>
            <person name="Rustenholz C."/>
            <person name="Cheng Z."/>
            <person name="Xiao H."/>
            <person name="Zhou Y."/>
        </authorList>
    </citation>
    <scope>NUCLEOTIDE SEQUENCE [LARGE SCALE GENOMIC DNA]</scope>
    <source>
        <strain evidence="5">cv. Pinot noir / PN40024</strain>
        <tissue evidence="4">Leaf</tissue>
    </source>
</reference>
<keyword evidence="5" id="KW-1185">Reference proteome</keyword>
<protein>
    <recommendedName>
        <fullName evidence="3">Wall-associated receptor kinase C-terminal domain-containing protein</fullName>
    </recommendedName>
</protein>